<dbReference type="Pfam" id="PF04250">
    <property type="entry name" value="DUF429"/>
    <property type="match status" value="1"/>
</dbReference>
<name>A0A5B8R618_9ZZZZ</name>
<proteinExistence type="predicted"/>
<evidence type="ECO:0008006" key="2">
    <source>
        <dbReference type="Google" id="ProtNLM"/>
    </source>
</evidence>
<sequence>MIVAGMDGCRGRWLCVWGDPGVPGALRARLLDEPPGLLTLAPAPVTVGADIPIGLPETGPRTADRMARQRLGRPRGSSVFPAPLRPMLAAGDYAEACRIGRSRDGRALSRQTWQIVPLIAAMDAFVLAAPARQGWVREAHPELAFQAWNGGIAMAHGKKRPAGRAEREALVETTFPDALAGLRLQLVGQGYAADDLLDAMACFRTAARIAVGEAEWLPANPERDARRLAMEIVV</sequence>
<protein>
    <recommendedName>
        <fullName evidence="2">DUF429 domain-containing protein</fullName>
    </recommendedName>
</protein>
<dbReference type="AlphaFoldDB" id="A0A5B8R618"/>
<reference evidence="1" key="1">
    <citation type="submission" date="2019-06" db="EMBL/GenBank/DDBJ databases">
        <authorList>
            <person name="Murdoch R.W."/>
            <person name="Fathepure B."/>
        </authorList>
    </citation>
    <scope>NUCLEOTIDE SEQUENCE</scope>
</reference>
<dbReference type="EMBL" id="MN079082">
    <property type="protein sequence ID" value="QEA04359.1"/>
    <property type="molecule type" value="Genomic_DNA"/>
</dbReference>
<gene>
    <name evidence="1" type="ORF">KBTEX_00667</name>
</gene>
<accession>A0A5B8R618</accession>
<evidence type="ECO:0000313" key="1">
    <source>
        <dbReference type="EMBL" id="QEA04359.1"/>
    </source>
</evidence>
<dbReference type="InterPro" id="IPR007362">
    <property type="entry name" value="DUF429"/>
</dbReference>
<organism evidence="1">
    <name type="scientific">uncultured organism</name>
    <dbReference type="NCBI Taxonomy" id="155900"/>
    <lineage>
        <taxon>unclassified sequences</taxon>
        <taxon>environmental samples</taxon>
    </lineage>
</organism>